<dbReference type="InterPro" id="IPR023827">
    <property type="entry name" value="Peptidase_S8_Asp-AS"/>
</dbReference>
<reference evidence="11 12" key="1">
    <citation type="submission" date="2019-03" db="EMBL/GenBank/DDBJ databases">
        <title>Genomic Encyclopedia of Type Strains, Phase III (KMG-III): the genomes of soil and plant-associated and newly described type strains.</title>
        <authorList>
            <person name="Whitman W."/>
        </authorList>
    </citation>
    <scope>NUCLEOTIDE SEQUENCE [LARGE SCALE GENOMIC DNA]</scope>
    <source>
        <strain evidence="11 12">VKM Ac-2575</strain>
    </source>
</reference>
<dbReference type="EMBL" id="SOCE01000001">
    <property type="protein sequence ID" value="TDU88705.1"/>
    <property type="molecule type" value="Genomic_DNA"/>
</dbReference>
<sequence>MRFPRRRTAAAASVIALAAAGLAQPQVAHSSSHRPTPASSHRDSSRSVTLLTGDTVQLGPTGQPEIRTRRNGISYAVQKVANHLYVVPSDAAALLSQGKLDHRLFDVSALLTAGLDDQQSKEVRLLVEYSQPTGRLRSINASPTRFAKTDAAAGWANLVKGQRLAGSVRKIWLDGKRELSLDKSVPQIGAPEAWKAGLTGKGVKVAVLDSGIDATHPDLAGKVIATQNFTQDPAGDQFGHGTHVASTIAGSGAASGGRYRGVAPDAELLDGKVCASTCFDSDILAGMEWAVAQGADVVNLSLGGTDTPEIDPLEEAVNRLSSQALFVVASGNWPYCTSPRYGVSSPATADAALAVAAVDKADAFADFSCTGPRLGDHAIKPDITAPGVDIVAARAKDGVIGEPVDENYTKLSGTSMATPHVTGSAAILAQQHPDWTPAGLKAALMGSAKTNPDQTLFQQGAGRVDVGTATRQSVAPLEGSISYPVQTWPHTDDELVNRTITYQNSGTADVDLHLVAQSNDPDGRPAGTFTLGQSSVRVPAGGTAKVTVTANTKLDGPNGYYAGRVIATAGTTHLTTVLSVEREAESYNLTIRHLDRQGGPIQPVETVVASHDDSEAFDFAYDPVSVVRLPKGKYVLDSYIRLPTSDDRKDRAFLAMPELDLSKDTTVTFDAAQAKPVKVAPPRADAAPYSIELGFARGTQLSFAYLTGTSFDGLATAQVGPAVAGTDFASTLLTQWCRPGEPMGCDDASPYHYLLQWFVPGELYTGFDKAVRPQDLAVVKTDYAASSANDRMEMGRFASPLAELPEQPVGGFSLFPKLPSESTLYLQAKGIRWSTRYREIIVDPDSGNWGDGTEFRASPRTYRAGSTSVEHWNKGVFGPGFPATDQRLSDPDRKPWAGRDGDHLHTDLPLFTDGFGHAGFSPTDEARTTLTQDGKVIAEATETAGVLTADLPAGAAQYRLEAEAKRNSQNGPTSEVSAVWTFRSGRTAVDSALPLSAVRFSPALDDHNRAKPGWVPVSVQRQPGSAAQPARTLAVQVSYDEGKSWQPAPVRRHGAAWQVKVTPPPGTAYVSLRAQSADRAGNTIDQTVVKAFAVSS</sequence>
<dbReference type="Pfam" id="PF00082">
    <property type="entry name" value="Peptidase_S8"/>
    <property type="match status" value="1"/>
</dbReference>
<dbReference type="InterPro" id="IPR036852">
    <property type="entry name" value="Peptidase_S8/S53_dom_sf"/>
</dbReference>
<dbReference type="SUPFAM" id="SSF52743">
    <property type="entry name" value="Subtilisin-like"/>
    <property type="match status" value="1"/>
</dbReference>
<dbReference type="OrthoDB" id="5167143at2"/>
<keyword evidence="2 6" id="KW-0645">Protease</keyword>
<feature type="signal peptide" evidence="9">
    <location>
        <begin position="1"/>
        <end position="23"/>
    </location>
</feature>
<dbReference type="PANTHER" id="PTHR43806">
    <property type="entry name" value="PEPTIDASE S8"/>
    <property type="match status" value="1"/>
</dbReference>
<keyword evidence="4 6" id="KW-0720">Serine protease</keyword>
<dbReference type="GO" id="GO:0004252">
    <property type="term" value="F:serine-type endopeptidase activity"/>
    <property type="evidence" value="ECO:0007669"/>
    <property type="project" value="UniProtKB-UniRule"/>
</dbReference>
<comment type="caution">
    <text evidence="11">The sequence shown here is derived from an EMBL/GenBank/DDBJ whole genome shotgun (WGS) entry which is preliminary data.</text>
</comment>
<protein>
    <submittedName>
        <fullName evidence="11">Subtilisin family serine protease</fullName>
    </submittedName>
</protein>
<feature type="domain" description="Peptidase S8/S53" evidence="10">
    <location>
        <begin position="200"/>
        <end position="462"/>
    </location>
</feature>
<evidence type="ECO:0000256" key="4">
    <source>
        <dbReference type="ARBA" id="ARBA00022825"/>
    </source>
</evidence>
<evidence type="ECO:0000256" key="3">
    <source>
        <dbReference type="ARBA" id="ARBA00022801"/>
    </source>
</evidence>
<keyword evidence="9" id="KW-0732">Signal</keyword>
<dbReference type="PROSITE" id="PS00138">
    <property type="entry name" value="SUBTILASE_SER"/>
    <property type="match status" value="1"/>
</dbReference>
<gene>
    <name evidence="11" type="ORF">EV138_2251</name>
</gene>
<evidence type="ECO:0000256" key="1">
    <source>
        <dbReference type="ARBA" id="ARBA00011073"/>
    </source>
</evidence>
<evidence type="ECO:0000313" key="11">
    <source>
        <dbReference type="EMBL" id="TDU88705.1"/>
    </source>
</evidence>
<dbReference type="Proteomes" id="UP000295151">
    <property type="component" value="Unassembled WGS sequence"/>
</dbReference>
<evidence type="ECO:0000313" key="12">
    <source>
        <dbReference type="Proteomes" id="UP000295151"/>
    </source>
</evidence>
<dbReference type="InterPro" id="IPR022398">
    <property type="entry name" value="Peptidase_S8_His-AS"/>
</dbReference>
<organism evidence="11 12">
    <name type="scientific">Kribbella voronezhensis</name>
    <dbReference type="NCBI Taxonomy" id="2512212"/>
    <lineage>
        <taxon>Bacteria</taxon>
        <taxon>Bacillati</taxon>
        <taxon>Actinomycetota</taxon>
        <taxon>Actinomycetes</taxon>
        <taxon>Propionibacteriales</taxon>
        <taxon>Kribbellaceae</taxon>
        <taxon>Kribbella</taxon>
    </lineage>
</organism>
<accession>A0A4R7T9X7</accession>
<dbReference type="AlphaFoldDB" id="A0A4R7T9X7"/>
<feature type="active site" description="Charge relay system" evidence="5 6">
    <location>
        <position position="415"/>
    </location>
</feature>
<feature type="chain" id="PRO_5038797933" evidence="9">
    <location>
        <begin position="24"/>
        <end position="1096"/>
    </location>
</feature>
<evidence type="ECO:0000259" key="10">
    <source>
        <dbReference type="Pfam" id="PF00082"/>
    </source>
</evidence>
<dbReference type="PROSITE" id="PS00137">
    <property type="entry name" value="SUBTILASE_HIS"/>
    <property type="match status" value="1"/>
</dbReference>
<feature type="active site" description="Charge relay system" evidence="5 6">
    <location>
        <position position="209"/>
    </location>
</feature>
<dbReference type="GO" id="GO:0006508">
    <property type="term" value="P:proteolysis"/>
    <property type="evidence" value="ECO:0007669"/>
    <property type="project" value="UniProtKB-KW"/>
</dbReference>
<dbReference type="PROSITE" id="PS51892">
    <property type="entry name" value="SUBTILASE"/>
    <property type="match status" value="1"/>
</dbReference>
<evidence type="ECO:0000256" key="9">
    <source>
        <dbReference type="SAM" id="SignalP"/>
    </source>
</evidence>
<evidence type="ECO:0000256" key="8">
    <source>
        <dbReference type="SAM" id="MobiDB-lite"/>
    </source>
</evidence>
<evidence type="ECO:0000256" key="5">
    <source>
        <dbReference type="PIRSR" id="PIRSR615500-1"/>
    </source>
</evidence>
<evidence type="ECO:0000256" key="6">
    <source>
        <dbReference type="PROSITE-ProRule" id="PRU01240"/>
    </source>
</evidence>
<feature type="active site" description="Charge relay system" evidence="5 6">
    <location>
        <position position="240"/>
    </location>
</feature>
<dbReference type="InterPro" id="IPR000209">
    <property type="entry name" value="Peptidase_S8/S53_dom"/>
</dbReference>
<dbReference type="Gene3D" id="3.40.50.200">
    <property type="entry name" value="Peptidase S8/S53 domain"/>
    <property type="match status" value="1"/>
</dbReference>
<dbReference type="InterPro" id="IPR015500">
    <property type="entry name" value="Peptidase_S8_subtilisin-rel"/>
</dbReference>
<evidence type="ECO:0000256" key="2">
    <source>
        <dbReference type="ARBA" id="ARBA00022670"/>
    </source>
</evidence>
<evidence type="ECO:0000256" key="7">
    <source>
        <dbReference type="RuleBase" id="RU003355"/>
    </source>
</evidence>
<feature type="compositionally biased region" description="Polar residues" evidence="8">
    <location>
        <begin position="29"/>
        <end position="39"/>
    </location>
</feature>
<dbReference type="PRINTS" id="PR00723">
    <property type="entry name" value="SUBTILISIN"/>
</dbReference>
<dbReference type="RefSeq" id="WP_133978371.1">
    <property type="nucleotide sequence ID" value="NZ_SOCE01000001.1"/>
</dbReference>
<dbReference type="InterPro" id="IPR023828">
    <property type="entry name" value="Peptidase_S8_Ser-AS"/>
</dbReference>
<feature type="region of interest" description="Disordered" evidence="8">
    <location>
        <begin position="26"/>
        <end position="65"/>
    </location>
</feature>
<proteinExistence type="inferred from homology"/>
<feature type="compositionally biased region" description="Polar residues" evidence="8">
    <location>
        <begin position="46"/>
        <end position="60"/>
    </location>
</feature>
<dbReference type="PROSITE" id="PS00136">
    <property type="entry name" value="SUBTILASE_ASP"/>
    <property type="match status" value="1"/>
</dbReference>
<comment type="similarity">
    <text evidence="1 6 7">Belongs to the peptidase S8 family.</text>
</comment>
<keyword evidence="3 6" id="KW-0378">Hydrolase</keyword>
<keyword evidence="12" id="KW-1185">Reference proteome</keyword>
<dbReference type="PANTHER" id="PTHR43806:SF65">
    <property type="entry name" value="SERINE PROTEASE APRX"/>
    <property type="match status" value="1"/>
</dbReference>
<name>A0A4R7T9X7_9ACTN</name>
<dbReference type="InterPro" id="IPR050131">
    <property type="entry name" value="Peptidase_S8_subtilisin-like"/>
</dbReference>